<gene>
    <name evidence="2" type="ORF">ENS31_04175</name>
</gene>
<keyword evidence="1" id="KW-0732">Signal</keyword>
<dbReference type="Pfam" id="PF07617">
    <property type="entry name" value="DUF1579"/>
    <property type="match status" value="1"/>
</dbReference>
<name>A0A7V2ZIQ4_9BACT</name>
<reference evidence="2" key="1">
    <citation type="journal article" date="2020" name="mSystems">
        <title>Genome- and Community-Level Interaction Insights into Carbon Utilization and Element Cycling Functions of Hydrothermarchaeota in Hydrothermal Sediment.</title>
        <authorList>
            <person name="Zhou Z."/>
            <person name="Liu Y."/>
            <person name="Xu W."/>
            <person name="Pan J."/>
            <person name="Luo Z.H."/>
            <person name="Li M."/>
        </authorList>
    </citation>
    <scope>NUCLEOTIDE SEQUENCE [LARGE SCALE GENOMIC DNA]</scope>
    <source>
        <strain evidence="2">SpSt-479</strain>
    </source>
</reference>
<protein>
    <submittedName>
        <fullName evidence="2">DUF1579 domain-containing protein</fullName>
    </submittedName>
</protein>
<proteinExistence type="predicted"/>
<dbReference type="AlphaFoldDB" id="A0A7V2ZIQ4"/>
<evidence type="ECO:0000256" key="1">
    <source>
        <dbReference type="SAM" id="SignalP"/>
    </source>
</evidence>
<dbReference type="InterPro" id="IPR011473">
    <property type="entry name" value="DUF1579"/>
</dbReference>
<evidence type="ECO:0000313" key="2">
    <source>
        <dbReference type="EMBL" id="HFI90716.1"/>
    </source>
</evidence>
<organism evidence="2">
    <name type="scientific">Ignavibacterium album</name>
    <dbReference type="NCBI Taxonomy" id="591197"/>
    <lineage>
        <taxon>Bacteria</taxon>
        <taxon>Pseudomonadati</taxon>
        <taxon>Ignavibacteriota</taxon>
        <taxon>Ignavibacteria</taxon>
        <taxon>Ignavibacteriales</taxon>
        <taxon>Ignavibacteriaceae</taxon>
        <taxon>Ignavibacterium</taxon>
    </lineage>
</organism>
<dbReference type="EMBL" id="DSUJ01000008">
    <property type="protein sequence ID" value="HFI90716.1"/>
    <property type="molecule type" value="Genomic_DNA"/>
</dbReference>
<feature type="signal peptide" evidence="1">
    <location>
        <begin position="1"/>
        <end position="21"/>
    </location>
</feature>
<comment type="caution">
    <text evidence="2">The sequence shown here is derived from an EMBL/GenBank/DDBJ whole genome shotgun (WGS) entry which is preliminary data.</text>
</comment>
<feature type="chain" id="PRO_5031422997" evidence="1">
    <location>
        <begin position="22"/>
        <end position="192"/>
    </location>
</feature>
<sequence>MKKFLSLFVFLLIFFIGNSFAQNEEMNQDEQMKIWMDYMTPGPMHEMMAKHTGTWKMVSKMWMDPNAEPMVSEGTVDAEMILGGRYLKMVAKFPMMGMQTEGWMLEAYDNGKKEFINVWIDNMGTGVAISNGKFDETTKSIIYHGKMYDPLTGKDTDFKSVSKMINDNEMIFEMYGEFDGKEVKMMEIYYTR</sequence>
<accession>A0A7V2ZIQ4</accession>